<gene>
    <name evidence="2" type="ORF">PSTT_08108</name>
</gene>
<sequence>MLALGLTVSLSVFASWQVTNNLLKPYLRARPNLGPSEQSVVRAEGEGRKNRGHSIIPLTLTSVHSTGLDMVPGRTYNLEGTIQKWDDGATTAFHLEGNRNNQEVCAEEIIDLGPMTIGGIGSIARASVKASGSNNRPMWN</sequence>
<evidence type="ECO:0000313" key="2">
    <source>
        <dbReference type="EMBL" id="POW07700.1"/>
    </source>
</evidence>
<dbReference type="EMBL" id="PKSL01000072">
    <property type="protein sequence ID" value="POW07700.1"/>
    <property type="molecule type" value="Genomic_DNA"/>
</dbReference>
<name>A0A2S4VE78_9BASI</name>
<dbReference type="VEuPathDB" id="FungiDB:PSTT_08108"/>
<keyword evidence="1" id="KW-0732">Signal</keyword>
<dbReference type="Proteomes" id="UP000239156">
    <property type="component" value="Unassembled WGS sequence"/>
</dbReference>
<feature type="chain" id="PRO_5015490354" evidence="1">
    <location>
        <begin position="17"/>
        <end position="140"/>
    </location>
</feature>
<accession>A0A2S4VE78</accession>
<proteinExistence type="predicted"/>
<organism evidence="2 3">
    <name type="scientific">Puccinia striiformis</name>
    <dbReference type="NCBI Taxonomy" id="27350"/>
    <lineage>
        <taxon>Eukaryota</taxon>
        <taxon>Fungi</taxon>
        <taxon>Dikarya</taxon>
        <taxon>Basidiomycota</taxon>
        <taxon>Pucciniomycotina</taxon>
        <taxon>Pucciniomycetes</taxon>
        <taxon>Pucciniales</taxon>
        <taxon>Pucciniaceae</taxon>
        <taxon>Puccinia</taxon>
    </lineage>
</organism>
<dbReference type="VEuPathDB" id="FungiDB:PSHT_01509"/>
<dbReference type="AlphaFoldDB" id="A0A2S4VE78"/>
<keyword evidence="3" id="KW-1185">Reference proteome</keyword>
<feature type="signal peptide" evidence="1">
    <location>
        <begin position="1"/>
        <end position="16"/>
    </location>
</feature>
<comment type="caution">
    <text evidence="2">The sequence shown here is derived from an EMBL/GenBank/DDBJ whole genome shotgun (WGS) entry which is preliminary data.</text>
</comment>
<evidence type="ECO:0000313" key="3">
    <source>
        <dbReference type="Proteomes" id="UP000239156"/>
    </source>
</evidence>
<evidence type="ECO:0000256" key="1">
    <source>
        <dbReference type="SAM" id="SignalP"/>
    </source>
</evidence>
<protein>
    <submittedName>
        <fullName evidence="2">Uncharacterized protein</fullName>
    </submittedName>
</protein>
<reference evidence="2" key="1">
    <citation type="submission" date="2017-12" db="EMBL/GenBank/DDBJ databases">
        <title>Gene loss provides genomic basis for host adaptation in cereal stripe rust fungi.</title>
        <authorList>
            <person name="Xia C."/>
        </authorList>
    </citation>
    <scope>NUCLEOTIDE SEQUENCE [LARGE SCALE GENOMIC DNA]</scope>
    <source>
        <strain evidence="2">93-210</strain>
    </source>
</reference>